<dbReference type="Pfam" id="PF16335">
    <property type="entry name" value="GtaA_6_Hairpin"/>
    <property type="match status" value="1"/>
</dbReference>
<keyword evidence="2" id="KW-0472">Membrane</keyword>
<feature type="region of interest" description="Disordered" evidence="1">
    <location>
        <begin position="805"/>
        <end position="824"/>
    </location>
</feature>
<evidence type="ECO:0000259" key="4">
    <source>
        <dbReference type="Pfam" id="PF16335"/>
    </source>
</evidence>
<name>A0A4Q9MZP0_9APHY</name>
<sequence length="940" mass="99581">MLPHTLWSFLFLSVFSSFVSAQGPVQTLFPASIPLAVKHPYMSVWYASSNTSLPLSNSWPVFWGQASIIGWAGKIRVDGTTYKWLGNDPNGGAPANVTNVQFTPTKTIFVMQAGPMNLTVTFLTPIEPDDWVKQSIPFSYISVEAQSLDGNSHAVQLYSDISAEWLSGNRSSPVQWSNNNTGNTLFHEIELQQPQQDVEINHQAQDGKAYYAMPVKTGVSWQIDTDQNTRSTFVSNGNLHNTASTAFAPISPVFTVFAIAIDLGTITLTSDPVTWSVGYVRDPVISYTTATGATQQRRPLWATQYSSVADVIDAFTADFPAAHDRAVALDAQILGSASQISSEYADLVALATRQAVSALDFTVGADSKGNVDPGDVKLFMKNIGTDQRVSPVEHIFAAFPTYLYLNASWGGVLLEPLLELQDSQVGQQFAAQDLGDSYPVASGARGAAAQGIEQSGNMLITLLAQARLSGNGTLLIQHYNTTKRWADYLNNNALTPNGQRNADGETSANMTNLAIKGIIGVKAMAEIARVVGEEVDAAQYDGQAAALLGEWQSLATGTSSHLLGRYGDQGTWSLMYNMFADKMLGLNFIPQTVISEQTQFYSSLLTTASQLGLPIDSDSGQTSNAAWLLFTSAFVSDSTVRDNLIKGVHNHANFNQSSGVFPEIYNDATGAGLNGFAGPALGALFSHLALTVPNTTISTATSTTGTGDGNGNGGDHKGGSSNGGAIAGGVIGGLAIVGIAIGIFFLIRRRRRNQGFDEREKIEIVEQAPHVPTLAPYSYYEHPAPGSPRAGAGYVPVSPHSETTAGFAGLGSGGDGQHGAGHHLSEGNLAYATDSFESMQPSAVHASKAREAAQTRVHAYAPSIATSSAVGSALGSQTGSASSRDPLSPGSGSATGSGSVATSLSPTDVLGLRAEVENLRRVMQEIRAERFEPPPEYVEE</sequence>
<dbReference type="Pfam" id="PF17168">
    <property type="entry name" value="DUF5127"/>
    <property type="match status" value="1"/>
</dbReference>
<dbReference type="EMBL" id="ML143390">
    <property type="protein sequence ID" value="TBU33640.1"/>
    <property type="molecule type" value="Genomic_DNA"/>
</dbReference>
<dbReference type="AlphaFoldDB" id="A0A4Q9MZP0"/>
<feature type="domain" description="Glutaminase A central" evidence="4">
    <location>
        <begin position="341"/>
        <end position="687"/>
    </location>
</feature>
<dbReference type="InterPro" id="IPR032514">
    <property type="entry name" value="GtaA_central"/>
</dbReference>
<feature type="domain" description="Glutaminase A N-terminal" evidence="5">
    <location>
        <begin position="105"/>
        <end position="333"/>
    </location>
</feature>
<proteinExistence type="predicted"/>
<dbReference type="InterPro" id="IPR033433">
    <property type="entry name" value="GtaA_N"/>
</dbReference>
<dbReference type="Proteomes" id="UP000292957">
    <property type="component" value="Unassembled WGS sequence"/>
</dbReference>
<keyword evidence="2" id="KW-1133">Transmembrane helix</keyword>
<dbReference type="PANTHER" id="PTHR31987">
    <property type="entry name" value="GLUTAMINASE A-RELATED"/>
    <property type="match status" value="1"/>
</dbReference>
<dbReference type="PANTHER" id="PTHR31987:SF1">
    <property type="entry name" value="GLUTAMINASE A"/>
    <property type="match status" value="1"/>
</dbReference>
<dbReference type="OrthoDB" id="3918848at2759"/>
<dbReference type="InterPro" id="IPR052743">
    <property type="entry name" value="Glutaminase_GtaA"/>
</dbReference>
<keyword evidence="2" id="KW-0812">Transmembrane</keyword>
<organism evidence="6">
    <name type="scientific">Dichomitus squalens</name>
    <dbReference type="NCBI Taxonomy" id="114155"/>
    <lineage>
        <taxon>Eukaryota</taxon>
        <taxon>Fungi</taxon>
        <taxon>Dikarya</taxon>
        <taxon>Basidiomycota</taxon>
        <taxon>Agaricomycotina</taxon>
        <taxon>Agaricomycetes</taxon>
        <taxon>Polyporales</taxon>
        <taxon>Polyporaceae</taxon>
        <taxon>Dichomitus</taxon>
    </lineage>
</organism>
<feature type="region of interest" description="Disordered" evidence="1">
    <location>
        <begin position="872"/>
        <end position="910"/>
    </location>
</feature>
<feature type="compositionally biased region" description="Low complexity" evidence="1">
    <location>
        <begin position="886"/>
        <end position="905"/>
    </location>
</feature>
<reference evidence="6" key="1">
    <citation type="submission" date="2019-01" db="EMBL/GenBank/DDBJ databases">
        <title>Draft genome sequences of three monokaryotic isolates of the white-rot basidiomycete fungus Dichomitus squalens.</title>
        <authorList>
            <consortium name="DOE Joint Genome Institute"/>
            <person name="Lopez S.C."/>
            <person name="Andreopoulos B."/>
            <person name="Pangilinan J."/>
            <person name="Lipzen A."/>
            <person name="Riley R."/>
            <person name="Ahrendt S."/>
            <person name="Ng V."/>
            <person name="Barry K."/>
            <person name="Daum C."/>
            <person name="Grigoriev I.V."/>
            <person name="Hilden K.S."/>
            <person name="Makela M.R."/>
            <person name="de Vries R.P."/>
        </authorList>
    </citation>
    <scope>NUCLEOTIDE SEQUENCE [LARGE SCALE GENOMIC DNA]</scope>
    <source>
        <strain evidence="6">OM18370.1</strain>
    </source>
</reference>
<evidence type="ECO:0000256" key="2">
    <source>
        <dbReference type="SAM" id="Phobius"/>
    </source>
</evidence>
<evidence type="ECO:0008006" key="7">
    <source>
        <dbReference type="Google" id="ProtNLM"/>
    </source>
</evidence>
<evidence type="ECO:0000256" key="1">
    <source>
        <dbReference type="SAM" id="MobiDB-lite"/>
    </source>
</evidence>
<feature type="chain" id="PRO_5020182633" description="DUF1793-domain-containing protein" evidence="3">
    <location>
        <begin position="22"/>
        <end position="940"/>
    </location>
</feature>
<feature type="compositionally biased region" description="Polar residues" evidence="1">
    <location>
        <begin position="872"/>
        <end position="885"/>
    </location>
</feature>
<feature type="transmembrane region" description="Helical" evidence="2">
    <location>
        <begin position="725"/>
        <end position="747"/>
    </location>
</feature>
<protein>
    <recommendedName>
        <fullName evidence="7">DUF1793-domain-containing protein</fullName>
    </recommendedName>
</protein>
<feature type="signal peptide" evidence="3">
    <location>
        <begin position="1"/>
        <end position="21"/>
    </location>
</feature>
<feature type="compositionally biased region" description="Gly residues" evidence="1">
    <location>
        <begin position="808"/>
        <end position="819"/>
    </location>
</feature>
<accession>A0A4Q9MZP0</accession>
<keyword evidence="3" id="KW-0732">Signal</keyword>
<gene>
    <name evidence="6" type="ORF">BD311DRAFT_861526</name>
</gene>
<evidence type="ECO:0000313" key="6">
    <source>
        <dbReference type="EMBL" id="TBU33640.1"/>
    </source>
</evidence>
<evidence type="ECO:0000256" key="3">
    <source>
        <dbReference type="SAM" id="SignalP"/>
    </source>
</evidence>
<evidence type="ECO:0000259" key="5">
    <source>
        <dbReference type="Pfam" id="PF17168"/>
    </source>
</evidence>